<dbReference type="GO" id="GO:0043137">
    <property type="term" value="P:DNA replication, removal of RNA primer"/>
    <property type="evidence" value="ECO:0007669"/>
    <property type="project" value="TreeGrafter"/>
</dbReference>
<feature type="binding site" evidence="14 15">
    <location>
        <position position="169"/>
    </location>
    <ligand>
        <name>a divalent metal cation</name>
        <dbReference type="ChEBI" id="CHEBI:60240"/>
    </ligand>
</feature>
<sequence>MKLTISKIKQKLNEIDNPNDAFIHELQDDERKGTKAALLSFNRRIERLKKAKDAFKLRFKFENEFWSQGHQYVAGMDEVGRGPLAGPVVTAAVILDSTFDLIGVTDSKQLTAHERENLYLKIINEAVEVNLCVKDQDFIDQHNIYHATQLAMIETIKGLKHQPSQIIVDAVPLDLDIPQTTLIKGDQKSISVAAASIVAKEYRDHLMETYDKIYPGYDFANNKGYGTVKHLEGMKKLGITPIHRMSFSPVPEFK</sequence>
<dbReference type="RefSeq" id="WP_057890553.1">
    <property type="nucleotide sequence ID" value="NZ_AZFE01000032.1"/>
</dbReference>
<dbReference type="PROSITE" id="PS51975">
    <property type="entry name" value="RNASE_H_2"/>
    <property type="match status" value="1"/>
</dbReference>
<keyword evidence="19" id="KW-1185">Reference proteome</keyword>
<keyword evidence="13 14" id="KW-0464">Manganese</keyword>
<accession>A0A0R1RDA8</accession>
<evidence type="ECO:0000256" key="15">
    <source>
        <dbReference type="PROSITE-ProRule" id="PRU01319"/>
    </source>
</evidence>
<evidence type="ECO:0000313" key="19">
    <source>
        <dbReference type="Proteomes" id="UP000051697"/>
    </source>
</evidence>
<dbReference type="NCBIfam" id="NF000595">
    <property type="entry name" value="PRK00015.1-3"/>
    <property type="match status" value="1"/>
</dbReference>
<dbReference type="Proteomes" id="UP000051697">
    <property type="component" value="Unassembled WGS sequence"/>
</dbReference>
<dbReference type="KEGG" id="lol:LACOL_0938"/>
<dbReference type="GO" id="GO:0030145">
    <property type="term" value="F:manganese ion binding"/>
    <property type="evidence" value="ECO:0007669"/>
    <property type="project" value="UniProtKB-UniRule"/>
</dbReference>
<evidence type="ECO:0000256" key="10">
    <source>
        <dbReference type="ARBA" id="ARBA00022723"/>
    </source>
</evidence>
<comment type="catalytic activity">
    <reaction evidence="1 14 15 16">
        <text>Endonucleolytic cleavage to 5'-phosphomonoester.</text>
        <dbReference type="EC" id="3.1.26.4"/>
    </reaction>
</comment>
<evidence type="ECO:0000256" key="11">
    <source>
        <dbReference type="ARBA" id="ARBA00022759"/>
    </source>
</evidence>
<dbReference type="GO" id="GO:0003723">
    <property type="term" value="F:RNA binding"/>
    <property type="evidence" value="ECO:0007669"/>
    <property type="project" value="UniProtKB-UniRule"/>
</dbReference>
<evidence type="ECO:0000256" key="5">
    <source>
        <dbReference type="ARBA" id="ARBA00007383"/>
    </source>
</evidence>
<dbReference type="InterPro" id="IPR022898">
    <property type="entry name" value="RNase_HII"/>
</dbReference>
<evidence type="ECO:0000313" key="18">
    <source>
        <dbReference type="EMBL" id="KRL54839.1"/>
    </source>
</evidence>
<dbReference type="GO" id="GO:0005737">
    <property type="term" value="C:cytoplasm"/>
    <property type="evidence" value="ECO:0007669"/>
    <property type="project" value="UniProtKB-SubCell"/>
</dbReference>
<comment type="caution">
    <text evidence="18">The sequence shown here is derived from an EMBL/GenBank/DDBJ whole genome shotgun (WGS) entry which is preliminary data.</text>
</comment>
<dbReference type="FunFam" id="3.30.420.10:FF:000006">
    <property type="entry name" value="Ribonuclease HII"/>
    <property type="match status" value="1"/>
</dbReference>
<feature type="binding site" evidence="14 15">
    <location>
        <position position="77"/>
    </location>
    <ligand>
        <name>a divalent metal cation</name>
        <dbReference type="ChEBI" id="CHEBI:60240"/>
    </ligand>
</feature>
<comment type="similarity">
    <text evidence="5 14 16">Belongs to the RNase HII family.</text>
</comment>
<dbReference type="Pfam" id="PF01351">
    <property type="entry name" value="RNase_HII"/>
    <property type="match status" value="1"/>
</dbReference>
<evidence type="ECO:0000256" key="3">
    <source>
        <dbReference type="ARBA" id="ARBA00004065"/>
    </source>
</evidence>
<dbReference type="HAMAP" id="MF_00052_B">
    <property type="entry name" value="RNase_HII_B"/>
    <property type="match status" value="1"/>
</dbReference>
<evidence type="ECO:0000256" key="12">
    <source>
        <dbReference type="ARBA" id="ARBA00022801"/>
    </source>
</evidence>
<dbReference type="NCBIfam" id="NF000594">
    <property type="entry name" value="PRK00015.1-1"/>
    <property type="match status" value="1"/>
</dbReference>
<evidence type="ECO:0000256" key="14">
    <source>
        <dbReference type="HAMAP-Rule" id="MF_00052"/>
    </source>
</evidence>
<dbReference type="PATRIC" id="fig|1423778.4.peg.1679"/>
<comment type="function">
    <text evidence="3 14 16">Endonuclease that specifically degrades the RNA of RNA-DNA hybrids.</text>
</comment>
<dbReference type="Gene3D" id="3.30.420.10">
    <property type="entry name" value="Ribonuclease H-like superfamily/Ribonuclease H"/>
    <property type="match status" value="1"/>
</dbReference>
<dbReference type="OrthoDB" id="9803420at2"/>
<protein>
    <recommendedName>
        <fullName evidence="7 14">Ribonuclease HII</fullName>
        <shortName evidence="14">RNase HII</shortName>
        <ecNumber evidence="6 14">3.1.26.4</ecNumber>
    </recommendedName>
</protein>
<evidence type="ECO:0000256" key="13">
    <source>
        <dbReference type="ARBA" id="ARBA00023211"/>
    </source>
</evidence>
<name>A0A0R1RDA8_9LACO</name>
<dbReference type="InterPro" id="IPR036397">
    <property type="entry name" value="RNaseH_sf"/>
</dbReference>
<evidence type="ECO:0000259" key="17">
    <source>
        <dbReference type="PROSITE" id="PS51975"/>
    </source>
</evidence>
<dbReference type="PANTHER" id="PTHR10954">
    <property type="entry name" value="RIBONUCLEASE H2 SUBUNIT A"/>
    <property type="match status" value="1"/>
</dbReference>
<evidence type="ECO:0000256" key="16">
    <source>
        <dbReference type="RuleBase" id="RU003515"/>
    </source>
</evidence>
<gene>
    <name evidence="14" type="primary">rnhB</name>
    <name evidence="18" type="ORF">FC70_GL001641</name>
</gene>
<evidence type="ECO:0000256" key="9">
    <source>
        <dbReference type="ARBA" id="ARBA00022722"/>
    </source>
</evidence>
<dbReference type="GO" id="GO:0004523">
    <property type="term" value="F:RNA-DNA hybrid ribonuclease activity"/>
    <property type="evidence" value="ECO:0007669"/>
    <property type="project" value="UniProtKB-UniRule"/>
</dbReference>
<comment type="cofactor">
    <cofactor evidence="2">
        <name>Mg(2+)</name>
        <dbReference type="ChEBI" id="CHEBI:18420"/>
    </cofactor>
</comment>
<evidence type="ECO:0000256" key="8">
    <source>
        <dbReference type="ARBA" id="ARBA00022490"/>
    </source>
</evidence>
<feature type="domain" description="RNase H type-2" evidence="17">
    <location>
        <begin position="71"/>
        <end position="254"/>
    </location>
</feature>
<evidence type="ECO:0000256" key="4">
    <source>
        <dbReference type="ARBA" id="ARBA00004496"/>
    </source>
</evidence>
<comment type="cofactor">
    <cofactor evidence="14 15">
        <name>Mn(2+)</name>
        <dbReference type="ChEBI" id="CHEBI:29035"/>
    </cofactor>
    <cofactor evidence="14 15">
        <name>Mg(2+)</name>
        <dbReference type="ChEBI" id="CHEBI:18420"/>
    </cofactor>
    <text evidence="14 15">Manganese or magnesium. Binds 1 divalent metal ion per monomer in the absence of substrate. May bind a second metal ion after substrate binding.</text>
</comment>
<dbReference type="GO" id="GO:0006298">
    <property type="term" value="P:mismatch repair"/>
    <property type="evidence" value="ECO:0007669"/>
    <property type="project" value="TreeGrafter"/>
</dbReference>
<keyword evidence="11 14" id="KW-0255">Endonuclease</keyword>
<dbReference type="EC" id="3.1.26.4" evidence="6 14"/>
<dbReference type="InterPro" id="IPR001352">
    <property type="entry name" value="RNase_HII/HIII"/>
</dbReference>
<keyword evidence="9 14" id="KW-0540">Nuclease</keyword>
<organism evidence="18 19">
    <name type="scientific">Paucilactobacillus oligofermentans DSM 15707 = LMG 22743</name>
    <dbReference type="NCBI Taxonomy" id="1423778"/>
    <lineage>
        <taxon>Bacteria</taxon>
        <taxon>Bacillati</taxon>
        <taxon>Bacillota</taxon>
        <taxon>Bacilli</taxon>
        <taxon>Lactobacillales</taxon>
        <taxon>Lactobacillaceae</taxon>
        <taxon>Paucilactobacillus</taxon>
    </lineage>
</organism>
<keyword evidence="10 14" id="KW-0479">Metal-binding</keyword>
<comment type="subcellular location">
    <subcellularLocation>
        <location evidence="4 14">Cytoplasm</location>
    </subcellularLocation>
</comment>
<dbReference type="PANTHER" id="PTHR10954:SF18">
    <property type="entry name" value="RIBONUCLEASE HII"/>
    <property type="match status" value="1"/>
</dbReference>
<dbReference type="SUPFAM" id="SSF53098">
    <property type="entry name" value="Ribonuclease H-like"/>
    <property type="match status" value="1"/>
</dbReference>
<dbReference type="STRING" id="1423778.FC70_GL001641"/>
<dbReference type="InterPro" id="IPR012337">
    <property type="entry name" value="RNaseH-like_sf"/>
</dbReference>
<evidence type="ECO:0000256" key="6">
    <source>
        <dbReference type="ARBA" id="ARBA00012180"/>
    </source>
</evidence>
<keyword evidence="12 14" id="KW-0378">Hydrolase</keyword>
<feature type="binding site" evidence="14 15">
    <location>
        <position position="78"/>
    </location>
    <ligand>
        <name>a divalent metal cation</name>
        <dbReference type="ChEBI" id="CHEBI:60240"/>
    </ligand>
</feature>
<evidence type="ECO:0000256" key="1">
    <source>
        <dbReference type="ARBA" id="ARBA00000077"/>
    </source>
</evidence>
<dbReference type="EMBL" id="AZFE01000032">
    <property type="protein sequence ID" value="KRL54839.1"/>
    <property type="molecule type" value="Genomic_DNA"/>
</dbReference>
<evidence type="ECO:0000256" key="2">
    <source>
        <dbReference type="ARBA" id="ARBA00001946"/>
    </source>
</evidence>
<proteinExistence type="inferred from homology"/>
<dbReference type="GO" id="GO:0032299">
    <property type="term" value="C:ribonuclease H2 complex"/>
    <property type="evidence" value="ECO:0007669"/>
    <property type="project" value="TreeGrafter"/>
</dbReference>
<reference evidence="18 19" key="1">
    <citation type="journal article" date="2015" name="Genome Announc.">
        <title>Expanding the biotechnology potential of lactobacilli through comparative genomics of 213 strains and associated genera.</title>
        <authorList>
            <person name="Sun Z."/>
            <person name="Harris H.M."/>
            <person name="McCann A."/>
            <person name="Guo C."/>
            <person name="Argimon S."/>
            <person name="Zhang W."/>
            <person name="Yang X."/>
            <person name="Jeffery I.B."/>
            <person name="Cooney J.C."/>
            <person name="Kagawa T.F."/>
            <person name="Liu W."/>
            <person name="Song Y."/>
            <person name="Salvetti E."/>
            <person name="Wrobel A."/>
            <person name="Rasinkangas P."/>
            <person name="Parkhill J."/>
            <person name="Rea M.C."/>
            <person name="O'Sullivan O."/>
            <person name="Ritari J."/>
            <person name="Douillard F.P."/>
            <person name="Paul Ross R."/>
            <person name="Yang R."/>
            <person name="Briner A.E."/>
            <person name="Felis G.E."/>
            <person name="de Vos W.M."/>
            <person name="Barrangou R."/>
            <person name="Klaenhammer T.R."/>
            <person name="Caufield P.W."/>
            <person name="Cui Y."/>
            <person name="Zhang H."/>
            <person name="O'Toole P.W."/>
        </authorList>
    </citation>
    <scope>NUCLEOTIDE SEQUENCE [LARGE SCALE GENOMIC DNA]</scope>
    <source>
        <strain evidence="18 19">DSM 15707</strain>
    </source>
</reference>
<dbReference type="AlphaFoldDB" id="A0A0R1RDA8"/>
<keyword evidence="8 14" id="KW-0963">Cytoplasm</keyword>
<dbReference type="InterPro" id="IPR024567">
    <property type="entry name" value="RNase_HII/HIII_dom"/>
</dbReference>
<dbReference type="CDD" id="cd07182">
    <property type="entry name" value="RNase_HII_bacteria_HII_like"/>
    <property type="match status" value="1"/>
</dbReference>
<evidence type="ECO:0000256" key="7">
    <source>
        <dbReference type="ARBA" id="ARBA00019179"/>
    </source>
</evidence>